<dbReference type="EMBL" id="BARU01035483">
    <property type="protein sequence ID" value="GAH81111.1"/>
    <property type="molecule type" value="Genomic_DNA"/>
</dbReference>
<dbReference type="GO" id="GO:0046872">
    <property type="term" value="F:metal ion binding"/>
    <property type="evidence" value="ECO:0007669"/>
    <property type="project" value="UniProtKB-KW"/>
</dbReference>
<dbReference type="InterPro" id="IPR001303">
    <property type="entry name" value="Aldolase_II/adducin_N"/>
</dbReference>
<keyword evidence="2" id="KW-0456">Lyase</keyword>
<proteinExistence type="predicted"/>
<name>X1IFD4_9ZZZZ</name>
<feature type="non-terminal residue" evidence="4">
    <location>
        <position position="1"/>
    </location>
</feature>
<dbReference type="InterPro" id="IPR036409">
    <property type="entry name" value="Aldolase_II/adducin_N_sf"/>
</dbReference>
<feature type="domain" description="Class II aldolase/adducin N-terminal" evidence="3">
    <location>
        <begin position="11"/>
        <end position="184"/>
    </location>
</feature>
<dbReference type="GO" id="GO:0019323">
    <property type="term" value="P:pentose catabolic process"/>
    <property type="evidence" value="ECO:0007669"/>
    <property type="project" value="TreeGrafter"/>
</dbReference>
<dbReference type="GO" id="GO:0016832">
    <property type="term" value="F:aldehyde-lyase activity"/>
    <property type="evidence" value="ECO:0007669"/>
    <property type="project" value="TreeGrafter"/>
</dbReference>
<evidence type="ECO:0000256" key="2">
    <source>
        <dbReference type="ARBA" id="ARBA00023239"/>
    </source>
</evidence>
<protein>
    <recommendedName>
        <fullName evidence="3">Class II aldolase/adducin N-terminal domain-containing protein</fullName>
    </recommendedName>
</protein>
<sequence>NSMIKEEQLKKEIIRIGKRLYDFRLVAARGGNLSARLEGSSILITSSGTCLGELKEKDILKVDISSQTAGKRKGLTSEFPLHSLIYKSFSARRIIHCHPPLVNAYYSVYDELETITFENKLVLGRVPQVTQTTPNVSRPEKVIKALKTNSIVVIKNHGVVCVADEFAGAFYLIEELEEAVKMAGFARLFARKKPNKFERELKKYVRNILPITRR</sequence>
<organism evidence="4">
    <name type="scientific">marine sediment metagenome</name>
    <dbReference type="NCBI Taxonomy" id="412755"/>
    <lineage>
        <taxon>unclassified sequences</taxon>
        <taxon>metagenomes</taxon>
        <taxon>ecological metagenomes</taxon>
    </lineage>
</organism>
<dbReference type="AlphaFoldDB" id="X1IFD4"/>
<comment type="caution">
    <text evidence="4">The sequence shown here is derived from an EMBL/GenBank/DDBJ whole genome shotgun (WGS) entry which is preliminary data.</text>
</comment>
<dbReference type="Gene3D" id="3.40.225.10">
    <property type="entry name" value="Class II aldolase/adducin N-terminal domain"/>
    <property type="match status" value="1"/>
</dbReference>
<evidence type="ECO:0000259" key="3">
    <source>
        <dbReference type="SMART" id="SM01007"/>
    </source>
</evidence>
<dbReference type="InterPro" id="IPR050197">
    <property type="entry name" value="Aldolase_class_II_sugar_metab"/>
</dbReference>
<dbReference type="GO" id="GO:0005829">
    <property type="term" value="C:cytosol"/>
    <property type="evidence" value="ECO:0007669"/>
    <property type="project" value="TreeGrafter"/>
</dbReference>
<dbReference type="SUPFAM" id="SSF53639">
    <property type="entry name" value="AraD/HMP-PK domain-like"/>
    <property type="match status" value="1"/>
</dbReference>
<keyword evidence="1" id="KW-0479">Metal-binding</keyword>
<evidence type="ECO:0000313" key="4">
    <source>
        <dbReference type="EMBL" id="GAH81111.1"/>
    </source>
</evidence>
<dbReference type="PANTHER" id="PTHR22789:SF0">
    <property type="entry name" value="3-OXO-TETRONATE 4-PHOSPHATE DECARBOXYLASE-RELATED"/>
    <property type="match status" value="1"/>
</dbReference>
<reference evidence="4" key="1">
    <citation type="journal article" date="2014" name="Front. Microbiol.">
        <title>High frequency of phylogenetically diverse reductive dehalogenase-homologous genes in deep subseafloor sedimentary metagenomes.</title>
        <authorList>
            <person name="Kawai M."/>
            <person name="Futagami T."/>
            <person name="Toyoda A."/>
            <person name="Takaki Y."/>
            <person name="Nishi S."/>
            <person name="Hori S."/>
            <person name="Arai W."/>
            <person name="Tsubouchi T."/>
            <person name="Morono Y."/>
            <person name="Uchiyama I."/>
            <person name="Ito T."/>
            <person name="Fujiyama A."/>
            <person name="Inagaki F."/>
            <person name="Takami H."/>
        </authorList>
    </citation>
    <scope>NUCLEOTIDE SEQUENCE</scope>
    <source>
        <strain evidence="4">Expedition CK06-06</strain>
    </source>
</reference>
<dbReference type="PANTHER" id="PTHR22789">
    <property type="entry name" value="FUCULOSE PHOSPHATE ALDOLASE"/>
    <property type="match status" value="1"/>
</dbReference>
<evidence type="ECO:0000256" key="1">
    <source>
        <dbReference type="ARBA" id="ARBA00022723"/>
    </source>
</evidence>
<dbReference type="SMART" id="SM01007">
    <property type="entry name" value="Aldolase_II"/>
    <property type="match status" value="1"/>
</dbReference>
<accession>X1IFD4</accession>
<gene>
    <name evidence="4" type="ORF">S03H2_55540</name>
</gene>
<dbReference type="Pfam" id="PF00596">
    <property type="entry name" value="Aldolase_II"/>
    <property type="match status" value="1"/>
</dbReference>